<evidence type="ECO:0000313" key="1">
    <source>
        <dbReference type="EMBL" id="KAL1259853.1"/>
    </source>
</evidence>
<sequence>MQRSVSFSVLPIKAEAPLIRPLLRETISQHPETIQVMTLEETAEINQAVREGGGSLTGRHGAAMDTEDCHGALAFIYCPPGLDSPLCRKVRSFYAAPVSLWSLSVLFSHSGSLISQSWILTSSFTPVSHPKE</sequence>
<protein>
    <submittedName>
        <fullName evidence="1">Uncharacterized protein</fullName>
    </submittedName>
</protein>
<dbReference type="EMBL" id="JAYMGO010000016">
    <property type="protein sequence ID" value="KAL1259853.1"/>
    <property type="molecule type" value="Genomic_DNA"/>
</dbReference>
<keyword evidence="2" id="KW-1185">Reference proteome</keyword>
<gene>
    <name evidence="1" type="ORF">QQF64_010430</name>
</gene>
<name>A0ABR3M418_9TELE</name>
<dbReference type="Proteomes" id="UP001558613">
    <property type="component" value="Unassembled WGS sequence"/>
</dbReference>
<evidence type="ECO:0000313" key="2">
    <source>
        <dbReference type="Proteomes" id="UP001558613"/>
    </source>
</evidence>
<organism evidence="1 2">
    <name type="scientific">Cirrhinus molitorella</name>
    <name type="common">mud carp</name>
    <dbReference type="NCBI Taxonomy" id="172907"/>
    <lineage>
        <taxon>Eukaryota</taxon>
        <taxon>Metazoa</taxon>
        <taxon>Chordata</taxon>
        <taxon>Craniata</taxon>
        <taxon>Vertebrata</taxon>
        <taxon>Euteleostomi</taxon>
        <taxon>Actinopterygii</taxon>
        <taxon>Neopterygii</taxon>
        <taxon>Teleostei</taxon>
        <taxon>Ostariophysi</taxon>
        <taxon>Cypriniformes</taxon>
        <taxon>Cyprinidae</taxon>
        <taxon>Labeoninae</taxon>
        <taxon>Labeonini</taxon>
        <taxon>Cirrhinus</taxon>
    </lineage>
</organism>
<accession>A0ABR3M418</accession>
<comment type="caution">
    <text evidence="1">The sequence shown here is derived from an EMBL/GenBank/DDBJ whole genome shotgun (WGS) entry which is preliminary data.</text>
</comment>
<proteinExistence type="predicted"/>
<reference evidence="1 2" key="1">
    <citation type="submission" date="2023-09" db="EMBL/GenBank/DDBJ databases">
        <authorList>
            <person name="Wang M."/>
        </authorList>
    </citation>
    <scope>NUCLEOTIDE SEQUENCE [LARGE SCALE GENOMIC DNA]</scope>
    <source>
        <strain evidence="1">GT-2023</strain>
        <tissue evidence="1">Liver</tissue>
    </source>
</reference>